<dbReference type="PANTHER" id="PTHR18895:SF74">
    <property type="entry name" value="MTRF1L RELEASE FACTOR GLUTAMINE METHYLTRANSFERASE"/>
    <property type="match status" value="1"/>
</dbReference>
<dbReference type="EMBL" id="BTFW01000001">
    <property type="protein sequence ID" value="GMM61298.1"/>
    <property type="molecule type" value="Genomic_DNA"/>
</dbReference>
<evidence type="ECO:0000256" key="3">
    <source>
        <dbReference type="ARBA" id="ARBA00022691"/>
    </source>
</evidence>
<keyword evidence="3 4" id="KW-0949">S-adenosyl-L-methionine</keyword>
<dbReference type="InterPro" id="IPR040758">
    <property type="entry name" value="PrmC_N"/>
</dbReference>
<dbReference type="Gene3D" id="1.10.8.10">
    <property type="entry name" value="DNA helicase RuvA subunit, C-terminal domain"/>
    <property type="match status" value="1"/>
</dbReference>
<keyword evidence="2 4" id="KW-0808">Transferase</keyword>
<evidence type="ECO:0000259" key="5">
    <source>
        <dbReference type="Pfam" id="PF13847"/>
    </source>
</evidence>
<feature type="binding site" evidence="4">
    <location>
        <position position="152"/>
    </location>
    <ligand>
        <name>S-adenosyl-L-methionine</name>
        <dbReference type="ChEBI" id="CHEBI:59789"/>
    </ligand>
</feature>
<protein>
    <recommendedName>
        <fullName evidence="4">Release factor glutamine methyltransferase</fullName>
        <shortName evidence="4">RF MTase</shortName>
        <ecNumber evidence="4">2.1.1.297</ecNumber>
    </recommendedName>
    <alternativeName>
        <fullName evidence="4">N5-glutamine methyltransferase PrmC</fullName>
    </alternativeName>
    <alternativeName>
        <fullName evidence="4">Protein-(glutamine-N5) MTase PrmC</fullName>
    </alternativeName>
    <alternativeName>
        <fullName evidence="4">Protein-glutamine N-methyltransferase PrmC</fullName>
    </alternativeName>
</protein>
<evidence type="ECO:0000313" key="7">
    <source>
        <dbReference type="EMBL" id="GMM61298.1"/>
    </source>
</evidence>
<keyword evidence="8" id="KW-1185">Reference proteome</keyword>
<dbReference type="InterPro" id="IPR050320">
    <property type="entry name" value="N5-glutamine_MTase"/>
</dbReference>
<evidence type="ECO:0000259" key="6">
    <source>
        <dbReference type="Pfam" id="PF17827"/>
    </source>
</evidence>
<dbReference type="InterPro" id="IPR025714">
    <property type="entry name" value="Methyltranfer_dom"/>
</dbReference>
<feature type="domain" description="Methyltransferase" evidence="5">
    <location>
        <begin position="124"/>
        <end position="251"/>
    </location>
</feature>
<organism evidence="7 8">
    <name type="scientific">Novosphingobium pituita</name>
    <dbReference type="NCBI Taxonomy" id="3056842"/>
    <lineage>
        <taxon>Bacteria</taxon>
        <taxon>Pseudomonadati</taxon>
        <taxon>Pseudomonadota</taxon>
        <taxon>Alphaproteobacteria</taxon>
        <taxon>Sphingomonadales</taxon>
        <taxon>Sphingomonadaceae</taxon>
        <taxon>Novosphingobium</taxon>
    </lineage>
</organism>
<dbReference type="PROSITE" id="PS00092">
    <property type="entry name" value="N6_MTASE"/>
    <property type="match status" value="1"/>
</dbReference>
<evidence type="ECO:0000256" key="2">
    <source>
        <dbReference type="ARBA" id="ARBA00022679"/>
    </source>
</evidence>
<dbReference type="PANTHER" id="PTHR18895">
    <property type="entry name" value="HEMK METHYLTRANSFERASE"/>
    <property type="match status" value="1"/>
</dbReference>
<evidence type="ECO:0000313" key="8">
    <source>
        <dbReference type="Proteomes" id="UP001187221"/>
    </source>
</evidence>
<name>A0ABQ6P7S8_9SPHN</name>
<gene>
    <name evidence="4 7" type="primary">prmC</name>
    <name evidence="7" type="ORF">NUTIK01_20750</name>
</gene>
<dbReference type="RefSeq" id="WP_411911517.1">
    <property type="nucleotide sequence ID" value="NZ_BTFW01000001.1"/>
</dbReference>
<feature type="binding site" evidence="4">
    <location>
        <position position="181"/>
    </location>
    <ligand>
        <name>S-adenosyl-L-methionine</name>
        <dbReference type="ChEBI" id="CHEBI:59789"/>
    </ligand>
</feature>
<evidence type="ECO:0000256" key="4">
    <source>
        <dbReference type="HAMAP-Rule" id="MF_02126"/>
    </source>
</evidence>
<feature type="binding site" evidence="4">
    <location>
        <begin position="199"/>
        <end position="202"/>
    </location>
    <ligand>
        <name>substrate</name>
    </ligand>
</feature>
<dbReference type="Gene3D" id="3.40.50.150">
    <property type="entry name" value="Vaccinia Virus protein VP39"/>
    <property type="match status" value="1"/>
</dbReference>
<dbReference type="NCBIfam" id="TIGR03534">
    <property type="entry name" value="RF_mod_PrmC"/>
    <property type="match status" value="1"/>
</dbReference>
<dbReference type="InterPro" id="IPR029063">
    <property type="entry name" value="SAM-dependent_MTases_sf"/>
</dbReference>
<dbReference type="HAMAP" id="MF_02126">
    <property type="entry name" value="RF_methyltr_PrmC"/>
    <property type="match status" value="1"/>
</dbReference>
<dbReference type="SUPFAM" id="SSF53335">
    <property type="entry name" value="S-adenosyl-L-methionine-dependent methyltransferases"/>
    <property type="match status" value="1"/>
</dbReference>
<dbReference type="EC" id="2.1.1.297" evidence="4"/>
<comment type="caution">
    <text evidence="7">The sequence shown here is derived from an EMBL/GenBank/DDBJ whole genome shotgun (WGS) entry which is preliminary data.</text>
</comment>
<keyword evidence="1 4" id="KW-0489">Methyltransferase</keyword>
<comment type="function">
    <text evidence="4">Methylates the class 1 translation termination release factors RF1/PrfA and RF2/PrfB on the glutamine residue of the universally conserved GGQ motif.</text>
</comment>
<accession>A0ABQ6P7S8</accession>
<dbReference type="Proteomes" id="UP001187221">
    <property type="component" value="Unassembled WGS sequence"/>
</dbReference>
<proteinExistence type="inferred from homology"/>
<feature type="binding site" evidence="4">
    <location>
        <position position="199"/>
    </location>
    <ligand>
        <name>S-adenosyl-L-methionine</name>
        <dbReference type="ChEBI" id="CHEBI:59789"/>
    </ligand>
</feature>
<dbReference type="NCBIfam" id="TIGR00536">
    <property type="entry name" value="hemK_fam"/>
    <property type="match status" value="1"/>
</dbReference>
<sequence>MMGMIEEPPVREALRLAAQELAATSDTARLDAEVLMAHALGCSRTDVLLRHMADPAPSAFAPLVARRAAHEPVAYIVGTQEFYGLDLVVSPAVLIPRGDSETLIEAAREAFAARPAPVQPAPARILDLGTGSGALLLAALSLWPQAQGIGLERSDAARGVAQGNAERLGFAPRAQILAGDWTAPGWAQGLGRFDLILANPPYIEEETPLDRSVHAFEPHDALFAGADGMADYRILVPQLAALLAPDGIAMVEIGWQQGEAVAGLAHSCGLAPRIHPDLAGRDRAVEITVCRNISLGKGADGH</sequence>
<dbReference type="InterPro" id="IPR004556">
    <property type="entry name" value="HemK-like"/>
</dbReference>
<feature type="binding site" evidence="4">
    <location>
        <begin position="129"/>
        <end position="133"/>
    </location>
    <ligand>
        <name>S-adenosyl-L-methionine</name>
        <dbReference type="ChEBI" id="CHEBI:59789"/>
    </ligand>
</feature>
<dbReference type="Pfam" id="PF13847">
    <property type="entry name" value="Methyltransf_31"/>
    <property type="match status" value="1"/>
</dbReference>
<dbReference type="InterPro" id="IPR002052">
    <property type="entry name" value="DNA_methylase_N6_adenine_CS"/>
</dbReference>
<comment type="catalytic activity">
    <reaction evidence="4">
        <text>L-glutaminyl-[peptide chain release factor] + S-adenosyl-L-methionine = N(5)-methyl-L-glutaminyl-[peptide chain release factor] + S-adenosyl-L-homocysteine + H(+)</text>
        <dbReference type="Rhea" id="RHEA:42896"/>
        <dbReference type="Rhea" id="RHEA-COMP:10271"/>
        <dbReference type="Rhea" id="RHEA-COMP:10272"/>
        <dbReference type="ChEBI" id="CHEBI:15378"/>
        <dbReference type="ChEBI" id="CHEBI:30011"/>
        <dbReference type="ChEBI" id="CHEBI:57856"/>
        <dbReference type="ChEBI" id="CHEBI:59789"/>
        <dbReference type="ChEBI" id="CHEBI:61891"/>
        <dbReference type="EC" id="2.1.1.297"/>
    </reaction>
</comment>
<comment type="similarity">
    <text evidence="4">Belongs to the protein N5-glutamine methyltransferase family. PrmC subfamily.</text>
</comment>
<dbReference type="GO" id="GO:0032259">
    <property type="term" value="P:methylation"/>
    <property type="evidence" value="ECO:0007669"/>
    <property type="project" value="UniProtKB-KW"/>
</dbReference>
<dbReference type="GO" id="GO:0008168">
    <property type="term" value="F:methyltransferase activity"/>
    <property type="evidence" value="ECO:0007669"/>
    <property type="project" value="UniProtKB-KW"/>
</dbReference>
<dbReference type="CDD" id="cd02440">
    <property type="entry name" value="AdoMet_MTases"/>
    <property type="match status" value="1"/>
</dbReference>
<feature type="domain" description="Release factor glutamine methyltransferase N-terminal" evidence="6">
    <location>
        <begin position="12"/>
        <end position="78"/>
    </location>
</feature>
<reference evidence="7 8" key="1">
    <citation type="submission" date="2023-06" db="EMBL/GenBank/DDBJ databases">
        <title>Draft genome sequence of Novosphingobium sp. strain IK01.</title>
        <authorList>
            <person name="Hatamoto M."/>
            <person name="Ikarashi T."/>
            <person name="Yamaguchi T."/>
        </authorList>
    </citation>
    <scope>NUCLEOTIDE SEQUENCE [LARGE SCALE GENOMIC DNA]</scope>
    <source>
        <strain evidence="7 8">IK01</strain>
    </source>
</reference>
<evidence type="ECO:0000256" key="1">
    <source>
        <dbReference type="ARBA" id="ARBA00022603"/>
    </source>
</evidence>
<dbReference type="InterPro" id="IPR019874">
    <property type="entry name" value="RF_methyltr_PrmC"/>
</dbReference>
<dbReference type="Pfam" id="PF17827">
    <property type="entry name" value="PrmC_N"/>
    <property type="match status" value="1"/>
</dbReference>